<evidence type="ECO:0000256" key="3">
    <source>
        <dbReference type="ARBA" id="ARBA00009789"/>
    </source>
</evidence>
<comment type="pathway">
    <text evidence="2 7">Isoprenoid biosynthesis; isopentenyl diphosphate biosynthesis via DXP pathway; isopentenyl diphosphate from 1-deoxy-D-xylulose 5-phosphate: step 2/6.</text>
</comment>
<evidence type="ECO:0000313" key="10">
    <source>
        <dbReference type="Proteomes" id="UP000033452"/>
    </source>
</evidence>
<keyword evidence="6 7" id="KW-0414">Isoprene biosynthesis</keyword>
<dbReference type="InterPro" id="IPR001228">
    <property type="entry name" value="IspD"/>
</dbReference>
<gene>
    <name evidence="7" type="primary">ispD</name>
    <name evidence="9" type="ORF">TW77_22975</name>
</gene>
<reference evidence="9 10" key="1">
    <citation type="journal article" date="2015" name="BMC Genomics">
        <title>Genome mining reveals unlocked bioactive potential of marine Gram-negative bacteria.</title>
        <authorList>
            <person name="Machado H."/>
            <person name="Sonnenschein E.C."/>
            <person name="Melchiorsen J."/>
            <person name="Gram L."/>
        </authorList>
    </citation>
    <scope>NUCLEOTIDE SEQUENCE [LARGE SCALE GENOMIC DNA]</scope>
    <source>
        <strain evidence="9 10">S2471</strain>
    </source>
</reference>
<organism evidence="9 10">
    <name type="scientific">Pseudoalteromonas rubra</name>
    <dbReference type="NCBI Taxonomy" id="43658"/>
    <lineage>
        <taxon>Bacteria</taxon>
        <taxon>Pseudomonadati</taxon>
        <taxon>Pseudomonadota</taxon>
        <taxon>Gammaproteobacteria</taxon>
        <taxon>Alteromonadales</taxon>
        <taxon>Pseudoalteromonadaceae</taxon>
        <taxon>Pseudoalteromonas</taxon>
    </lineage>
</organism>
<dbReference type="Proteomes" id="UP000033452">
    <property type="component" value="Unassembled WGS sequence"/>
</dbReference>
<feature type="site" description="Positions MEP for the nucleophilic attack" evidence="7">
    <location>
        <position position="210"/>
    </location>
</feature>
<dbReference type="UniPathway" id="UPA00056">
    <property type="reaction ID" value="UER00093"/>
</dbReference>
<dbReference type="GO" id="GO:0019288">
    <property type="term" value="P:isopentenyl diphosphate biosynthetic process, methylerythritol 4-phosphate pathway"/>
    <property type="evidence" value="ECO:0007669"/>
    <property type="project" value="UniProtKB-UniRule"/>
</dbReference>
<accession>A0A0F4QCC1</accession>
<dbReference type="SUPFAM" id="SSF53448">
    <property type="entry name" value="Nucleotide-diphospho-sugar transferases"/>
    <property type="match status" value="1"/>
</dbReference>
<dbReference type="NCBIfam" id="TIGR00453">
    <property type="entry name" value="ispD"/>
    <property type="match status" value="1"/>
</dbReference>
<comment type="catalytic activity">
    <reaction evidence="1 7">
        <text>2-C-methyl-D-erythritol 4-phosphate + CTP + H(+) = 4-CDP-2-C-methyl-D-erythritol + diphosphate</text>
        <dbReference type="Rhea" id="RHEA:13429"/>
        <dbReference type="ChEBI" id="CHEBI:15378"/>
        <dbReference type="ChEBI" id="CHEBI:33019"/>
        <dbReference type="ChEBI" id="CHEBI:37563"/>
        <dbReference type="ChEBI" id="CHEBI:57823"/>
        <dbReference type="ChEBI" id="CHEBI:58262"/>
        <dbReference type="EC" id="2.7.7.60"/>
    </reaction>
</comment>
<dbReference type="AlphaFoldDB" id="A0A0F4QCC1"/>
<dbReference type="InterPro" id="IPR029044">
    <property type="entry name" value="Nucleotide-diphossugar_trans"/>
</dbReference>
<dbReference type="EMBL" id="JXYA01000078">
    <property type="protein sequence ID" value="KJZ05313.1"/>
    <property type="molecule type" value="Genomic_DNA"/>
</dbReference>
<feature type="site" description="Positions MEP for the nucleophilic attack" evidence="7">
    <location>
        <position position="154"/>
    </location>
</feature>
<comment type="similarity">
    <text evidence="3 7">Belongs to the IspD/TarI cytidylyltransferase family. IspD subfamily.</text>
</comment>
<evidence type="ECO:0000256" key="7">
    <source>
        <dbReference type="HAMAP-Rule" id="MF_00108"/>
    </source>
</evidence>
<dbReference type="RefSeq" id="WP_046007300.1">
    <property type="nucleotide sequence ID" value="NZ_JXYA01000078.1"/>
</dbReference>
<evidence type="ECO:0000256" key="5">
    <source>
        <dbReference type="ARBA" id="ARBA00022695"/>
    </source>
</evidence>
<dbReference type="PANTHER" id="PTHR32125:SF4">
    <property type="entry name" value="2-C-METHYL-D-ERYTHRITOL 4-PHOSPHATE CYTIDYLYLTRANSFERASE, CHLOROPLASTIC"/>
    <property type="match status" value="1"/>
</dbReference>
<evidence type="ECO:0000256" key="1">
    <source>
        <dbReference type="ARBA" id="ARBA00001282"/>
    </source>
</evidence>
<proteinExistence type="inferred from homology"/>
<name>A0A0F4QCC1_9GAMM</name>
<feature type="site" description="Transition state stabilizer" evidence="7">
    <location>
        <position position="26"/>
    </location>
</feature>
<protein>
    <recommendedName>
        <fullName evidence="7">2-C-methyl-D-erythritol 4-phosphate cytidylyltransferase</fullName>
        <ecNumber evidence="7">2.7.7.60</ecNumber>
    </recommendedName>
    <alternativeName>
        <fullName evidence="7">4-diphosphocytidyl-2C-methyl-D-erythritol synthase</fullName>
    </alternativeName>
    <alternativeName>
        <fullName evidence="7">MEP cytidylyltransferase</fullName>
        <shortName evidence="7">MCT</shortName>
    </alternativeName>
</protein>
<comment type="caution">
    <text evidence="9">The sequence shown here is derived from an EMBL/GenBank/DDBJ whole genome shotgun (WGS) entry which is preliminary data.</text>
</comment>
<sequence length="233" mass="25476">MMNNITIAAVVPAAGVGARMGLNHPKQYLKIGDKTVLEHTLSKLAKVPRLDKIYVAVSETDGYFAELDLSALAVTRVTGGQERADSVLNALLAMQNTPPDWVLVHDAARPLVEVSDITNLIEQCLTHQEGGILASKVKDTIKRGTSHSEETVPRETLWQALTPQFFPYQQLLTALQQARQNKLQVTDEASAIEQAGQSVRLVSGRSDNIKITTPEDYALASFLMSQQSKARSL</sequence>
<dbReference type="InterPro" id="IPR018294">
    <property type="entry name" value="ISPD_synthase_CS"/>
</dbReference>
<dbReference type="PROSITE" id="PS01295">
    <property type="entry name" value="ISPD"/>
    <property type="match status" value="1"/>
</dbReference>
<feature type="site" description="Transition state stabilizer" evidence="7">
    <location>
        <position position="19"/>
    </location>
</feature>
<dbReference type="HAMAP" id="MF_00108">
    <property type="entry name" value="IspD"/>
    <property type="match status" value="1"/>
</dbReference>
<keyword evidence="8" id="KW-0175">Coiled coil</keyword>
<dbReference type="CDD" id="cd02516">
    <property type="entry name" value="CDP-ME_synthetase"/>
    <property type="match status" value="1"/>
</dbReference>
<dbReference type="GO" id="GO:0050518">
    <property type="term" value="F:2-C-methyl-D-erythritol 4-phosphate cytidylyltransferase activity"/>
    <property type="evidence" value="ECO:0007669"/>
    <property type="project" value="UniProtKB-UniRule"/>
</dbReference>
<dbReference type="OrthoDB" id="9806837at2"/>
<evidence type="ECO:0000313" key="9">
    <source>
        <dbReference type="EMBL" id="KJZ05313.1"/>
    </source>
</evidence>
<evidence type="ECO:0000256" key="2">
    <source>
        <dbReference type="ARBA" id="ARBA00004787"/>
    </source>
</evidence>
<dbReference type="InterPro" id="IPR050088">
    <property type="entry name" value="IspD/TarI_cytidylyltransf_bact"/>
</dbReference>
<dbReference type="InterPro" id="IPR034683">
    <property type="entry name" value="IspD/TarI"/>
</dbReference>
<dbReference type="FunFam" id="3.90.550.10:FF:000003">
    <property type="entry name" value="2-C-methyl-D-erythritol 4-phosphate cytidylyltransferase"/>
    <property type="match status" value="1"/>
</dbReference>
<dbReference type="PATRIC" id="fig|43658.5.peg.4853"/>
<comment type="function">
    <text evidence="7">Catalyzes the formation of 4-diphosphocytidyl-2-C-methyl-D-erythritol from CTP and 2-C-methyl-D-erythritol 4-phosphate (MEP).</text>
</comment>
<dbReference type="PANTHER" id="PTHR32125">
    <property type="entry name" value="2-C-METHYL-D-ERYTHRITOL 4-PHOSPHATE CYTIDYLYLTRANSFERASE, CHLOROPLASTIC"/>
    <property type="match status" value="1"/>
</dbReference>
<keyword evidence="4 7" id="KW-0808">Transferase</keyword>
<dbReference type="Gene3D" id="3.90.550.10">
    <property type="entry name" value="Spore Coat Polysaccharide Biosynthesis Protein SpsA, Chain A"/>
    <property type="match status" value="1"/>
</dbReference>
<evidence type="ECO:0000256" key="6">
    <source>
        <dbReference type="ARBA" id="ARBA00023229"/>
    </source>
</evidence>
<evidence type="ECO:0000256" key="8">
    <source>
        <dbReference type="SAM" id="Coils"/>
    </source>
</evidence>
<keyword evidence="10" id="KW-1185">Reference proteome</keyword>
<dbReference type="EC" id="2.7.7.60" evidence="7"/>
<dbReference type="Pfam" id="PF01128">
    <property type="entry name" value="IspD"/>
    <property type="match status" value="1"/>
</dbReference>
<feature type="coiled-coil region" evidence="8">
    <location>
        <begin position="168"/>
        <end position="195"/>
    </location>
</feature>
<keyword evidence="5 7" id="KW-0548">Nucleotidyltransferase</keyword>
<evidence type="ECO:0000256" key="4">
    <source>
        <dbReference type="ARBA" id="ARBA00022679"/>
    </source>
</evidence>